<dbReference type="SUPFAM" id="SSF52743">
    <property type="entry name" value="Subtilisin-like"/>
    <property type="match status" value="1"/>
</dbReference>
<dbReference type="GO" id="GO:0006508">
    <property type="term" value="P:proteolysis"/>
    <property type="evidence" value="ECO:0007669"/>
    <property type="project" value="UniProtKB-KW"/>
</dbReference>
<dbReference type="EC" id="3.4.21.25" evidence="9"/>
<name>B9S3B7_RICCO</name>
<dbReference type="PROSITE" id="PS00138">
    <property type="entry name" value="SUBTILASE_SER"/>
    <property type="match status" value="1"/>
</dbReference>
<keyword evidence="5 9" id="KW-0378">Hydrolase</keyword>
<keyword evidence="4" id="KW-0732">Signal</keyword>
<comment type="subcellular location">
    <subcellularLocation>
        <location evidence="1">Secreted</location>
    </subcellularLocation>
</comment>
<accession>B9S3B7</accession>
<dbReference type="GO" id="GO:0005576">
    <property type="term" value="C:extracellular region"/>
    <property type="evidence" value="ECO:0007669"/>
    <property type="project" value="UniProtKB-SubCell"/>
</dbReference>
<sequence>MYDYILPIFYFALNYHCNATQPDVVAPGVDILAAYSPIASPSDGPLENRQVQYNIVSGTSMACPHAAGAAAYVKSITLTAARPGLVYDADKEDYVKMLCGMGFDSNSLARITGDNSTCLDGSGKFMPLDFNYPAITFRVSPMAAFSFRFHRTVTNVGQSNSTYKAKLETNFNVTTRAQPTVLSFKSLHEKKSFVVTVEGQGIPDSNFITSSLVWSDGIHTVQSPIIVVSQNTDF</sequence>
<gene>
    <name evidence="9" type="ORF">RCOM_0732020</name>
</gene>
<evidence type="ECO:0000256" key="5">
    <source>
        <dbReference type="ARBA" id="ARBA00022801"/>
    </source>
</evidence>
<evidence type="ECO:0000313" key="9">
    <source>
        <dbReference type="EMBL" id="EEF41899.1"/>
    </source>
</evidence>
<evidence type="ECO:0000256" key="3">
    <source>
        <dbReference type="ARBA" id="ARBA00022670"/>
    </source>
</evidence>
<dbReference type="Gene3D" id="2.60.40.2310">
    <property type="match status" value="1"/>
</dbReference>
<evidence type="ECO:0000259" key="8">
    <source>
        <dbReference type="Pfam" id="PF17766"/>
    </source>
</evidence>
<comment type="similarity">
    <text evidence="2">Belongs to the peptidase S8 family.</text>
</comment>
<keyword evidence="6" id="KW-0720">Serine protease</keyword>
<dbReference type="Pfam" id="PF17766">
    <property type="entry name" value="fn3_6"/>
    <property type="match status" value="1"/>
</dbReference>
<evidence type="ECO:0000256" key="2">
    <source>
        <dbReference type="ARBA" id="ARBA00011073"/>
    </source>
</evidence>
<dbReference type="EMBL" id="EQ973857">
    <property type="protein sequence ID" value="EEF41899.1"/>
    <property type="molecule type" value="Genomic_DNA"/>
</dbReference>
<dbReference type="InterPro" id="IPR041469">
    <property type="entry name" value="Subtilisin-like_FN3"/>
</dbReference>
<dbReference type="InParanoid" id="B9S3B7"/>
<dbReference type="InterPro" id="IPR000209">
    <property type="entry name" value="Peptidase_S8/S53_dom"/>
</dbReference>
<dbReference type="InterPro" id="IPR023828">
    <property type="entry name" value="Peptidase_S8_Ser-AS"/>
</dbReference>
<evidence type="ECO:0000313" key="10">
    <source>
        <dbReference type="Proteomes" id="UP000008311"/>
    </source>
</evidence>
<evidence type="ECO:0000256" key="4">
    <source>
        <dbReference type="ARBA" id="ARBA00022729"/>
    </source>
</evidence>
<keyword evidence="3" id="KW-0645">Protease</keyword>
<protein>
    <submittedName>
        <fullName evidence="9">Peptidase, putative</fullName>
        <ecNumber evidence="9">3.4.21.25</ecNumber>
    </submittedName>
</protein>
<evidence type="ECO:0000259" key="7">
    <source>
        <dbReference type="Pfam" id="PF00082"/>
    </source>
</evidence>
<dbReference type="Gene3D" id="3.40.50.200">
    <property type="entry name" value="Peptidase S8/S53 domain"/>
    <property type="match status" value="1"/>
</dbReference>
<dbReference type="AlphaFoldDB" id="B9S3B7"/>
<reference evidence="10" key="1">
    <citation type="journal article" date="2010" name="Nat. Biotechnol.">
        <title>Draft genome sequence of the oilseed species Ricinus communis.</title>
        <authorList>
            <person name="Chan A.P."/>
            <person name="Crabtree J."/>
            <person name="Zhao Q."/>
            <person name="Lorenzi H."/>
            <person name="Orvis J."/>
            <person name="Puiu D."/>
            <person name="Melake-Berhan A."/>
            <person name="Jones K.M."/>
            <person name="Redman J."/>
            <person name="Chen G."/>
            <person name="Cahoon E.B."/>
            <person name="Gedil M."/>
            <person name="Stanke M."/>
            <person name="Haas B.J."/>
            <person name="Wortman J.R."/>
            <person name="Fraser-Liggett C.M."/>
            <person name="Ravel J."/>
            <person name="Rabinowicz P.D."/>
        </authorList>
    </citation>
    <scope>NUCLEOTIDE SEQUENCE [LARGE SCALE GENOMIC DNA]</scope>
    <source>
        <strain evidence="10">cv. Hale</strain>
    </source>
</reference>
<evidence type="ECO:0000256" key="6">
    <source>
        <dbReference type="ARBA" id="ARBA00022825"/>
    </source>
</evidence>
<dbReference type="eggNOG" id="ENOG502QRA7">
    <property type="taxonomic scope" value="Eukaryota"/>
</dbReference>
<dbReference type="STRING" id="3988.B9S3B7"/>
<dbReference type="GO" id="GO:0004252">
    <property type="term" value="F:serine-type endopeptidase activity"/>
    <property type="evidence" value="ECO:0007669"/>
    <property type="project" value="InterPro"/>
</dbReference>
<keyword evidence="10" id="KW-1185">Reference proteome</keyword>
<dbReference type="Proteomes" id="UP000008311">
    <property type="component" value="Unassembled WGS sequence"/>
</dbReference>
<dbReference type="PANTHER" id="PTHR10795">
    <property type="entry name" value="PROPROTEIN CONVERTASE SUBTILISIN/KEXIN"/>
    <property type="match status" value="1"/>
</dbReference>
<feature type="domain" description="Subtilisin-like protease fibronectin type-III" evidence="8">
    <location>
        <begin position="129"/>
        <end position="227"/>
    </location>
</feature>
<organism evidence="9 10">
    <name type="scientific">Ricinus communis</name>
    <name type="common">Castor bean</name>
    <dbReference type="NCBI Taxonomy" id="3988"/>
    <lineage>
        <taxon>Eukaryota</taxon>
        <taxon>Viridiplantae</taxon>
        <taxon>Streptophyta</taxon>
        <taxon>Embryophyta</taxon>
        <taxon>Tracheophyta</taxon>
        <taxon>Spermatophyta</taxon>
        <taxon>Magnoliopsida</taxon>
        <taxon>eudicotyledons</taxon>
        <taxon>Gunneridae</taxon>
        <taxon>Pentapetalae</taxon>
        <taxon>rosids</taxon>
        <taxon>fabids</taxon>
        <taxon>Malpighiales</taxon>
        <taxon>Euphorbiaceae</taxon>
        <taxon>Acalyphoideae</taxon>
        <taxon>Acalypheae</taxon>
        <taxon>Ricinus</taxon>
    </lineage>
</organism>
<dbReference type="InterPro" id="IPR045051">
    <property type="entry name" value="SBT"/>
</dbReference>
<evidence type="ECO:0000256" key="1">
    <source>
        <dbReference type="ARBA" id="ARBA00004613"/>
    </source>
</evidence>
<dbReference type="Pfam" id="PF00082">
    <property type="entry name" value="Peptidase_S8"/>
    <property type="match status" value="1"/>
</dbReference>
<feature type="domain" description="Peptidase S8/S53" evidence="7">
    <location>
        <begin position="19"/>
        <end position="75"/>
    </location>
</feature>
<proteinExistence type="inferred from homology"/>
<dbReference type="InterPro" id="IPR036852">
    <property type="entry name" value="Peptidase_S8/S53_dom_sf"/>
</dbReference>